<dbReference type="NCBIfam" id="NF008528">
    <property type="entry name" value="PRK11463.1-2"/>
    <property type="match status" value="1"/>
</dbReference>
<sequence length="150" mass="16470">MRGFLLFVVLLPVFDLALMGHLIGFWNTIFLVLGSAVIGFALIRYQGIAALNAGRAKLAAGQMPLSEMTTGLFLAFAGVLFIHPGFITDLLGLICLIPGVRQLMASWALVRFSKGGRNPFESQETILEGEFEEVRPRDAAHIEQHESKKN</sequence>
<dbReference type="InterPro" id="IPR007313">
    <property type="entry name" value="FxsA"/>
</dbReference>
<dbReference type="PANTHER" id="PTHR35335:SF1">
    <property type="entry name" value="UPF0716 PROTEIN FXSA"/>
    <property type="match status" value="1"/>
</dbReference>
<gene>
    <name evidence="2" type="ORF">MARGE09_P3513</name>
</gene>
<organism evidence="2 3">
    <name type="scientific">Marinagarivorans cellulosilyticus</name>
    <dbReference type="NCBI Taxonomy" id="2721545"/>
    <lineage>
        <taxon>Bacteria</taxon>
        <taxon>Pseudomonadati</taxon>
        <taxon>Pseudomonadota</taxon>
        <taxon>Gammaproteobacteria</taxon>
        <taxon>Cellvibrionales</taxon>
        <taxon>Cellvibrionaceae</taxon>
        <taxon>Marinagarivorans</taxon>
    </lineage>
</organism>
<feature type="transmembrane region" description="Helical" evidence="1">
    <location>
        <begin position="29"/>
        <end position="53"/>
    </location>
</feature>
<keyword evidence="1" id="KW-1133">Transmembrane helix</keyword>
<dbReference type="Proteomes" id="UP001320119">
    <property type="component" value="Chromosome"/>
</dbReference>
<dbReference type="KEGG" id="marq:MARGE09_P3513"/>
<dbReference type="PANTHER" id="PTHR35335">
    <property type="entry name" value="UPF0716 PROTEIN FXSA"/>
    <property type="match status" value="1"/>
</dbReference>
<feature type="transmembrane region" description="Helical" evidence="1">
    <location>
        <begin position="65"/>
        <end position="84"/>
    </location>
</feature>
<dbReference type="EMBL" id="AP023086">
    <property type="protein sequence ID" value="BCD99312.1"/>
    <property type="molecule type" value="Genomic_DNA"/>
</dbReference>
<dbReference type="Pfam" id="PF04186">
    <property type="entry name" value="FxsA"/>
    <property type="match status" value="1"/>
</dbReference>
<keyword evidence="3" id="KW-1185">Reference proteome</keyword>
<dbReference type="RefSeq" id="WP_236984475.1">
    <property type="nucleotide sequence ID" value="NZ_AP023086.1"/>
</dbReference>
<name>A0AAN1WKS0_9GAMM</name>
<dbReference type="GO" id="GO:0016020">
    <property type="term" value="C:membrane"/>
    <property type="evidence" value="ECO:0007669"/>
    <property type="project" value="InterPro"/>
</dbReference>
<proteinExistence type="predicted"/>
<evidence type="ECO:0000256" key="1">
    <source>
        <dbReference type="SAM" id="Phobius"/>
    </source>
</evidence>
<evidence type="ECO:0000313" key="3">
    <source>
        <dbReference type="Proteomes" id="UP001320119"/>
    </source>
</evidence>
<accession>A0AAN1WKS0</accession>
<keyword evidence="1" id="KW-0812">Transmembrane</keyword>
<keyword evidence="1" id="KW-0472">Membrane</keyword>
<protein>
    <submittedName>
        <fullName evidence="2">Uncharacterized protein</fullName>
    </submittedName>
</protein>
<dbReference type="AlphaFoldDB" id="A0AAN1WKS0"/>
<reference evidence="2 3" key="1">
    <citation type="journal article" date="2022" name="IScience">
        <title>An ultrasensitive nanofiber-based assay for enzymatic hydrolysis and deep-sea microbial degradation of cellulose.</title>
        <authorList>
            <person name="Tsudome M."/>
            <person name="Tachioka M."/>
            <person name="Miyazaki M."/>
            <person name="Uchimura K."/>
            <person name="Tsuda M."/>
            <person name="Takaki Y."/>
            <person name="Deguchi S."/>
        </authorList>
    </citation>
    <scope>NUCLEOTIDE SEQUENCE [LARGE SCALE GENOMIC DNA]</scope>
    <source>
        <strain evidence="2 3">GE09</strain>
    </source>
</reference>
<evidence type="ECO:0000313" key="2">
    <source>
        <dbReference type="EMBL" id="BCD99312.1"/>
    </source>
</evidence>